<dbReference type="InterPro" id="IPR011006">
    <property type="entry name" value="CheY-like_superfamily"/>
</dbReference>
<feature type="modified residue" description="4-aspartylphosphate" evidence="8">
    <location>
        <position position="55"/>
    </location>
</feature>
<gene>
    <name evidence="12" type="ORF">HMPREF0860_1278</name>
    <name evidence="11" type="ORF">HMPREF1325_1900</name>
</gene>
<dbReference type="GO" id="GO:0043565">
    <property type="term" value="F:sequence-specific DNA binding"/>
    <property type="evidence" value="ECO:0007669"/>
    <property type="project" value="InterPro"/>
</dbReference>
<name>U1FAS3_TRESO</name>
<evidence type="ECO:0000259" key="10">
    <source>
        <dbReference type="PROSITE" id="PS50110"/>
    </source>
</evidence>
<reference evidence="13 14" key="1">
    <citation type="submission" date="2013-08" db="EMBL/GenBank/DDBJ databases">
        <authorList>
            <person name="Durkin A.S."/>
            <person name="Haft D.R."/>
            <person name="McCorrison J."/>
            <person name="Torralba M."/>
            <person name="Gillis M."/>
            <person name="Haft D.H."/>
            <person name="Methe B."/>
            <person name="Sutton G."/>
            <person name="Nelson K.E."/>
        </authorList>
    </citation>
    <scope>NUCLEOTIDE SEQUENCE [LARGE SCALE GENOMIC DNA]</scope>
    <source>
        <strain evidence="12 14">ATCC 35536</strain>
        <strain evidence="11 13">VPI DR56BR1116</strain>
    </source>
</reference>
<comment type="caution">
    <text evidence="11">The sequence shown here is derived from an EMBL/GenBank/DDBJ whole genome shotgun (WGS) entry which is preliminary data.</text>
</comment>
<dbReference type="GO" id="GO:0000160">
    <property type="term" value="P:phosphorelay signal transduction system"/>
    <property type="evidence" value="ECO:0007669"/>
    <property type="project" value="UniProtKB-KW"/>
</dbReference>
<keyword evidence="7" id="KW-0804">Transcription</keyword>
<evidence type="ECO:0000256" key="8">
    <source>
        <dbReference type="PROSITE-ProRule" id="PRU00169"/>
    </source>
</evidence>
<dbReference type="Proteomes" id="UP000016412">
    <property type="component" value="Unassembled WGS sequence"/>
</dbReference>
<comment type="subcellular location">
    <subcellularLocation>
        <location evidence="1">Cytoplasm</location>
    </subcellularLocation>
</comment>
<keyword evidence="14" id="KW-1185">Reference proteome</keyword>
<dbReference type="InterPro" id="IPR051552">
    <property type="entry name" value="HptR"/>
</dbReference>
<evidence type="ECO:0000256" key="3">
    <source>
        <dbReference type="ARBA" id="ARBA00022553"/>
    </source>
</evidence>
<keyword evidence="2" id="KW-0963">Cytoplasm</keyword>
<dbReference type="Pfam" id="PF12833">
    <property type="entry name" value="HTH_18"/>
    <property type="match status" value="1"/>
</dbReference>
<keyword evidence="4" id="KW-0902">Two-component regulatory system</keyword>
<protein>
    <submittedName>
        <fullName evidence="11">Response regulator receiver domain protein</fullName>
    </submittedName>
</protein>
<dbReference type="SMART" id="SM00342">
    <property type="entry name" value="HTH_ARAC"/>
    <property type="match status" value="1"/>
</dbReference>
<dbReference type="STRING" id="1125725.HMPREF1325_1900"/>
<dbReference type="GO" id="GO:0003700">
    <property type="term" value="F:DNA-binding transcription factor activity"/>
    <property type="evidence" value="ECO:0007669"/>
    <property type="project" value="InterPro"/>
</dbReference>
<evidence type="ECO:0000313" key="14">
    <source>
        <dbReference type="Proteomes" id="UP000016646"/>
    </source>
</evidence>
<dbReference type="Gene3D" id="3.40.50.2300">
    <property type="match status" value="1"/>
</dbReference>
<dbReference type="EMBL" id="AUZJ01000014">
    <property type="protein sequence ID" value="ERF61242.1"/>
    <property type="molecule type" value="Genomic_DNA"/>
</dbReference>
<evidence type="ECO:0000259" key="9">
    <source>
        <dbReference type="PROSITE" id="PS01124"/>
    </source>
</evidence>
<dbReference type="PANTHER" id="PTHR42713">
    <property type="entry name" value="HISTIDINE KINASE-RELATED"/>
    <property type="match status" value="1"/>
</dbReference>
<evidence type="ECO:0000256" key="5">
    <source>
        <dbReference type="ARBA" id="ARBA00023015"/>
    </source>
</evidence>
<dbReference type="Pfam" id="PF00072">
    <property type="entry name" value="Response_reg"/>
    <property type="match status" value="1"/>
</dbReference>
<dbReference type="AlphaFoldDB" id="U1FAS3"/>
<dbReference type="GO" id="GO:0005737">
    <property type="term" value="C:cytoplasm"/>
    <property type="evidence" value="ECO:0007669"/>
    <property type="project" value="UniProtKB-SubCell"/>
</dbReference>
<evidence type="ECO:0000313" key="11">
    <source>
        <dbReference type="EMBL" id="ERF61242.1"/>
    </source>
</evidence>
<dbReference type="eggNOG" id="COG2207">
    <property type="taxonomic scope" value="Bacteria"/>
</dbReference>
<keyword evidence="3 8" id="KW-0597">Phosphoprotein</keyword>
<dbReference type="SMART" id="SM00448">
    <property type="entry name" value="REC"/>
    <property type="match status" value="1"/>
</dbReference>
<feature type="domain" description="Response regulatory" evidence="10">
    <location>
        <begin position="3"/>
        <end position="120"/>
    </location>
</feature>
<evidence type="ECO:0000256" key="7">
    <source>
        <dbReference type="ARBA" id="ARBA00023163"/>
    </source>
</evidence>
<feature type="domain" description="HTH araC/xylS-type" evidence="9">
    <location>
        <begin position="161"/>
        <end position="258"/>
    </location>
</feature>
<dbReference type="InterPro" id="IPR009057">
    <property type="entry name" value="Homeodomain-like_sf"/>
</dbReference>
<dbReference type="EMBL" id="AVQI01000016">
    <property type="protein sequence ID" value="ERK04708.1"/>
    <property type="molecule type" value="Genomic_DNA"/>
</dbReference>
<evidence type="ECO:0000256" key="2">
    <source>
        <dbReference type="ARBA" id="ARBA00022490"/>
    </source>
</evidence>
<dbReference type="InterPro" id="IPR018062">
    <property type="entry name" value="HTH_AraC-typ_CS"/>
</dbReference>
<dbReference type="Proteomes" id="UP000016646">
    <property type="component" value="Unassembled WGS sequence"/>
</dbReference>
<dbReference type="OrthoDB" id="360808at2"/>
<organism evidence="11 13">
    <name type="scientific">Treponema socranskii subsp. socranskii VPI DR56BR1116 = ATCC 35536</name>
    <dbReference type="NCBI Taxonomy" id="1125725"/>
    <lineage>
        <taxon>Bacteria</taxon>
        <taxon>Pseudomonadati</taxon>
        <taxon>Spirochaetota</taxon>
        <taxon>Spirochaetia</taxon>
        <taxon>Spirochaetales</taxon>
        <taxon>Treponemataceae</taxon>
        <taxon>Treponema</taxon>
    </lineage>
</organism>
<dbReference type="InterPro" id="IPR001789">
    <property type="entry name" value="Sig_transdc_resp-reg_receiver"/>
</dbReference>
<dbReference type="PROSITE" id="PS01124">
    <property type="entry name" value="HTH_ARAC_FAMILY_2"/>
    <property type="match status" value="1"/>
</dbReference>
<evidence type="ECO:0000313" key="13">
    <source>
        <dbReference type="Proteomes" id="UP000016412"/>
    </source>
</evidence>
<evidence type="ECO:0000256" key="6">
    <source>
        <dbReference type="ARBA" id="ARBA00023125"/>
    </source>
</evidence>
<dbReference type="InterPro" id="IPR018060">
    <property type="entry name" value="HTH_AraC"/>
</dbReference>
<dbReference type="Gene3D" id="1.10.10.60">
    <property type="entry name" value="Homeodomain-like"/>
    <property type="match status" value="2"/>
</dbReference>
<dbReference type="PROSITE" id="PS50110">
    <property type="entry name" value="RESPONSE_REGULATORY"/>
    <property type="match status" value="1"/>
</dbReference>
<sequence length="258" mass="29045">MYKVLIAEDEELIRRGLVYTIDWLSLGCTVAGEAADGLEGLQKIKETHPDIVIADIRMPGMSGLEMIEKAKACGERFYAIILSSYSEFDYARQAILLDVGEYLVKPIVDDELEEAIERAKEKIGESAKTDIDGTAKTEVDQSGRVLRFFNGSVQSGNFYVAETIKHIKDDYRTKITIEDIAASLGVSVSYLSRKIKQETNMTFVDLLNGLRIAKAAELLNTGKYRMYEIAEMTGFTNYKYFCTVFKRYTGYAPSKLVR</sequence>
<dbReference type="eggNOG" id="COG4753">
    <property type="taxonomic scope" value="Bacteria"/>
</dbReference>
<keyword evidence="6" id="KW-0238">DNA-binding</keyword>
<dbReference type="SUPFAM" id="SSF46689">
    <property type="entry name" value="Homeodomain-like"/>
    <property type="match status" value="2"/>
</dbReference>
<evidence type="ECO:0000256" key="1">
    <source>
        <dbReference type="ARBA" id="ARBA00004496"/>
    </source>
</evidence>
<dbReference type="PATRIC" id="fig|1125725.3.peg.713"/>
<evidence type="ECO:0000313" key="12">
    <source>
        <dbReference type="EMBL" id="ERK04708.1"/>
    </source>
</evidence>
<dbReference type="PROSITE" id="PS00041">
    <property type="entry name" value="HTH_ARAC_FAMILY_1"/>
    <property type="match status" value="1"/>
</dbReference>
<proteinExistence type="predicted"/>
<dbReference type="PANTHER" id="PTHR42713:SF3">
    <property type="entry name" value="TRANSCRIPTIONAL REGULATORY PROTEIN HPTR"/>
    <property type="match status" value="1"/>
</dbReference>
<dbReference type="CDD" id="cd17536">
    <property type="entry name" value="REC_YesN-like"/>
    <property type="match status" value="1"/>
</dbReference>
<keyword evidence="5" id="KW-0805">Transcription regulation</keyword>
<dbReference type="RefSeq" id="WP_021329786.1">
    <property type="nucleotide sequence ID" value="NZ_AUZJ01000014.1"/>
</dbReference>
<accession>U1FAS3</accession>
<evidence type="ECO:0000256" key="4">
    <source>
        <dbReference type="ARBA" id="ARBA00023012"/>
    </source>
</evidence>
<dbReference type="SUPFAM" id="SSF52172">
    <property type="entry name" value="CheY-like"/>
    <property type="match status" value="1"/>
</dbReference>